<evidence type="ECO:0000256" key="1">
    <source>
        <dbReference type="SAM" id="Phobius"/>
    </source>
</evidence>
<keyword evidence="1" id="KW-0812">Transmembrane</keyword>
<feature type="transmembrane region" description="Helical" evidence="1">
    <location>
        <begin position="52"/>
        <end position="75"/>
    </location>
</feature>
<organism evidence="2 3">
    <name type="scientific">Caenorhabditis bovis</name>
    <dbReference type="NCBI Taxonomy" id="2654633"/>
    <lineage>
        <taxon>Eukaryota</taxon>
        <taxon>Metazoa</taxon>
        <taxon>Ecdysozoa</taxon>
        <taxon>Nematoda</taxon>
        <taxon>Chromadorea</taxon>
        <taxon>Rhabditida</taxon>
        <taxon>Rhabditina</taxon>
        <taxon>Rhabditomorpha</taxon>
        <taxon>Rhabditoidea</taxon>
        <taxon>Rhabditidae</taxon>
        <taxon>Peloderinae</taxon>
        <taxon>Caenorhabditis</taxon>
    </lineage>
</organism>
<name>A0A8S1EB97_9PELO</name>
<proteinExistence type="predicted"/>
<reference evidence="2 3" key="1">
    <citation type="submission" date="2020-04" db="EMBL/GenBank/DDBJ databases">
        <authorList>
            <person name="Laetsch R D."/>
            <person name="Stevens L."/>
            <person name="Kumar S."/>
            <person name="Blaxter L. M."/>
        </authorList>
    </citation>
    <scope>NUCLEOTIDE SEQUENCE [LARGE SCALE GENOMIC DNA]</scope>
</reference>
<keyword evidence="1" id="KW-0472">Membrane</keyword>
<accession>A0A8S1EB97</accession>
<comment type="caution">
    <text evidence="2">The sequence shown here is derived from an EMBL/GenBank/DDBJ whole genome shotgun (WGS) entry which is preliminary data.</text>
</comment>
<dbReference type="AlphaFoldDB" id="A0A8S1EB97"/>
<gene>
    <name evidence="2" type="ORF">CBOVIS_LOCUS3776</name>
</gene>
<sequence length="133" mass="15195">MPLTEERTSRLSTGSAWESFRLSVVSFSKVFLVAPCSKHKCCLGCISLNDAIPLICFAEIFSLVFLSMVVLDFYITDGRTFYTHYFEGYGTQISIGIIQMNLTNSIVAETLRQFQLYVWIIFNHLMKNVRAKT</sequence>
<dbReference type="Proteomes" id="UP000494206">
    <property type="component" value="Unassembled WGS sequence"/>
</dbReference>
<keyword evidence="3" id="KW-1185">Reference proteome</keyword>
<evidence type="ECO:0000313" key="3">
    <source>
        <dbReference type="Proteomes" id="UP000494206"/>
    </source>
</evidence>
<dbReference type="OrthoDB" id="5815271at2759"/>
<keyword evidence="1" id="KW-1133">Transmembrane helix</keyword>
<evidence type="ECO:0000313" key="2">
    <source>
        <dbReference type="EMBL" id="CAB3400958.1"/>
    </source>
</evidence>
<dbReference type="EMBL" id="CADEPM010000002">
    <property type="protein sequence ID" value="CAB3400958.1"/>
    <property type="molecule type" value="Genomic_DNA"/>
</dbReference>
<protein>
    <submittedName>
        <fullName evidence="2">Uncharacterized protein</fullName>
    </submittedName>
</protein>